<dbReference type="PANTHER" id="PTHR41729:SF1">
    <property type="entry name" value="GLUTAMYL-TRNA SYNTHETASE"/>
    <property type="match status" value="1"/>
</dbReference>
<evidence type="ECO:0000313" key="2">
    <source>
        <dbReference type="EMBL" id="MDX6847743.1"/>
    </source>
</evidence>
<keyword evidence="3" id="KW-1185">Reference proteome</keyword>
<gene>
    <name evidence="2" type="ORF">SCD92_00135</name>
</gene>
<evidence type="ECO:0000256" key="1">
    <source>
        <dbReference type="SAM" id="MobiDB-lite"/>
    </source>
</evidence>
<sequence>MPLSPQAQSVFTANDAINSGDPNREADGSVKELVYGVRMTEELNNFMPEASELLQIAARAQHIERWILPRSDYPMDRAGYKKWRTELGMHHAKRASELMQANGYSDQDCQTVADMLQKKRLKRDPDVQALEDVICLVFIRYYLEDFAAKHDEPKLISIIQKTWNKMSEAGHEAALKIALPEPMLALITKALSP</sequence>
<dbReference type="RefSeq" id="WP_302724347.1">
    <property type="nucleotide sequence ID" value="NZ_JAULRU010000797.1"/>
</dbReference>
<protein>
    <submittedName>
        <fullName evidence="2">DUF4202 domain-containing protein</fullName>
    </submittedName>
</protein>
<name>A0ABU4RVL0_9GAMM</name>
<evidence type="ECO:0000313" key="3">
    <source>
        <dbReference type="Proteomes" id="UP001273505"/>
    </source>
</evidence>
<feature type="compositionally biased region" description="Polar residues" evidence="1">
    <location>
        <begin position="1"/>
        <end position="21"/>
    </location>
</feature>
<reference evidence="2 3" key="1">
    <citation type="submission" date="2023-11" db="EMBL/GenBank/DDBJ databases">
        <title>Gilvimarinus fulvus sp. nov., isolated from the surface of Kelp.</title>
        <authorList>
            <person name="Sun Y.Y."/>
            <person name="Gong Y."/>
            <person name="Du Z.J."/>
        </authorList>
    </citation>
    <scope>NUCLEOTIDE SEQUENCE [LARGE SCALE GENOMIC DNA]</scope>
    <source>
        <strain evidence="2 3">SDUM040013</strain>
    </source>
</reference>
<dbReference type="Proteomes" id="UP001273505">
    <property type="component" value="Unassembled WGS sequence"/>
</dbReference>
<dbReference type="Pfam" id="PF13875">
    <property type="entry name" value="DUF4202"/>
    <property type="match status" value="1"/>
</dbReference>
<dbReference type="EMBL" id="JAXAFO010000001">
    <property type="protein sequence ID" value="MDX6847743.1"/>
    <property type="molecule type" value="Genomic_DNA"/>
</dbReference>
<proteinExistence type="predicted"/>
<organism evidence="2 3">
    <name type="scientific">Gilvimarinus gilvus</name>
    <dbReference type="NCBI Taxonomy" id="3058038"/>
    <lineage>
        <taxon>Bacteria</taxon>
        <taxon>Pseudomonadati</taxon>
        <taxon>Pseudomonadota</taxon>
        <taxon>Gammaproteobacteria</taxon>
        <taxon>Cellvibrionales</taxon>
        <taxon>Cellvibrionaceae</taxon>
        <taxon>Gilvimarinus</taxon>
    </lineage>
</organism>
<feature type="region of interest" description="Disordered" evidence="1">
    <location>
        <begin position="1"/>
        <end position="25"/>
    </location>
</feature>
<dbReference type="PANTHER" id="PTHR41729">
    <property type="entry name" value="GLUTAMYL-TRNA SYNTHETASE"/>
    <property type="match status" value="1"/>
</dbReference>
<comment type="caution">
    <text evidence="2">The sequence shown here is derived from an EMBL/GenBank/DDBJ whole genome shotgun (WGS) entry which is preliminary data.</text>
</comment>
<dbReference type="InterPro" id="IPR025255">
    <property type="entry name" value="DUF4202"/>
</dbReference>
<accession>A0ABU4RVL0</accession>